<evidence type="ECO:0000313" key="3">
    <source>
        <dbReference type="Proteomes" id="UP000005801"/>
    </source>
</evidence>
<dbReference type="NCBIfam" id="TIGR00738">
    <property type="entry name" value="rrf2_super"/>
    <property type="match status" value="1"/>
</dbReference>
<dbReference type="Proteomes" id="UP000005801">
    <property type="component" value="Unassembled WGS sequence"/>
</dbReference>
<sequence length="145" mass="15943">MRLTKHTDYALRVLIYVAAADGRQVSTDEISEAYGISGHHLVKVVGTLGRAGFLAVKRGRGGGVTLARDPEELRLGEVLEATEPDFAMVECMQEGNTECPLTGACSLVSPLYEAQRAFIASLDQYTLADVLNRRTRTYRRRLGLE</sequence>
<keyword evidence="1" id="KW-0238">DNA-binding</keyword>
<gene>
    <name evidence="2" type="ORF">PPSIR1_11040</name>
</gene>
<dbReference type="InterPro" id="IPR036388">
    <property type="entry name" value="WH-like_DNA-bd_sf"/>
</dbReference>
<dbReference type="InterPro" id="IPR000944">
    <property type="entry name" value="Tscrpt_reg_Rrf2"/>
</dbReference>
<name>A6GH67_9BACT</name>
<dbReference type="PROSITE" id="PS51197">
    <property type="entry name" value="HTH_RRF2_2"/>
    <property type="match status" value="1"/>
</dbReference>
<protein>
    <submittedName>
        <fullName evidence="2">Rrf2 family protein</fullName>
    </submittedName>
</protein>
<dbReference type="GO" id="GO:0003677">
    <property type="term" value="F:DNA binding"/>
    <property type="evidence" value="ECO:0007669"/>
    <property type="project" value="UniProtKB-KW"/>
</dbReference>
<dbReference type="PANTHER" id="PTHR33221">
    <property type="entry name" value="WINGED HELIX-TURN-HELIX TRANSCRIPTIONAL REGULATOR, RRF2 FAMILY"/>
    <property type="match status" value="1"/>
</dbReference>
<dbReference type="PANTHER" id="PTHR33221:SF4">
    <property type="entry name" value="HTH-TYPE TRANSCRIPTIONAL REPRESSOR NSRR"/>
    <property type="match status" value="1"/>
</dbReference>
<dbReference type="SUPFAM" id="SSF46785">
    <property type="entry name" value="Winged helix' DNA-binding domain"/>
    <property type="match status" value="1"/>
</dbReference>
<reference evidence="2 3" key="1">
    <citation type="submission" date="2007-06" db="EMBL/GenBank/DDBJ databases">
        <authorList>
            <person name="Shimkets L."/>
            <person name="Ferriera S."/>
            <person name="Johnson J."/>
            <person name="Kravitz S."/>
            <person name="Beeson K."/>
            <person name="Sutton G."/>
            <person name="Rogers Y.-H."/>
            <person name="Friedman R."/>
            <person name="Frazier M."/>
            <person name="Venter J.C."/>
        </authorList>
    </citation>
    <scope>NUCLEOTIDE SEQUENCE [LARGE SCALE GENOMIC DNA]</scope>
    <source>
        <strain evidence="2 3">SIR-1</strain>
    </source>
</reference>
<keyword evidence="3" id="KW-1185">Reference proteome</keyword>
<dbReference type="Pfam" id="PF02082">
    <property type="entry name" value="Rrf2"/>
    <property type="match status" value="1"/>
</dbReference>
<accession>A6GH67</accession>
<dbReference type="InterPro" id="IPR036390">
    <property type="entry name" value="WH_DNA-bd_sf"/>
</dbReference>
<dbReference type="eggNOG" id="COG1959">
    <property type="taxonomic scope" value="Bacteria"/>
</dbReference>
<dbReference type="STRING" id="391625.PPSIR1_11040"/>
<dbReference type="GO" id="GO:0003700">
    <property type="term" value="F:DNA-binding transcription factor activity"/>
    <property type="evidence" value="ECO:0007669"/>
    <property type="project" value="TreeGrafter"/>
</dbReference>
<dbReference type="EMBL" id="ABCS01000115">
    <property type="protein sequence ID" value="EDM74789.1"/>
    <property type="molecule type" value="Genomic_DNA"/>
</dbReference>
<organism evidence="2 3">
    <name type="scientific">Plesiocystis pacifica SIR-1</name>
    <dbReference type="NCBI Taxonomy" id="391625"/>
    <lineage>
        <taxon>Bacteria</taxon>
        <taxon>Pseudomonadati</taxon>
        <taxon>Myxococcota</taxon>
        <taxon>Polyangia</taxon>
        <taxon>Nannocystales</taxon>
        <taxon>Nannocystaceae</taxon>
        <taxon>Plesiocystis</taxon>
    </lineage>
</organism>
<comment type="caution">
    <text evidence="2">The sequence shown here is derived from an EMBL/GenBank/DDBJ whole genome shotgun (WGS) entry which is preliminary data.</text>
</comment>
<dbReference type="GO" id="GO:0005829">
    <property type="term" value="C:cytosol"/>
    <property type="evidence" value="ECO:0007669"/>
    <property type="project" value="TreeGrafter"/>
</dbReference>
<dbReference type="RefSeq" id="WP_006976054.1">
    <property type="nucleotide sequence ID" value="NZ_ABCS01000115.1"/>
</dbReference>
<evidence type="ECO:0000256" key="1">
    <source>
        <dbReference type="ARBA" id="ARBA00023125"/>
    </source>
</evidence>
<dbReference type="OrthoDB" id="9800519at2"/>
<dbReference type="AlphaFoldDB" id="A6GH67"/>
<evidence type="ECO:0000313" key="2">
    <source>
        <dbReference type="EMBL" id="EDM74789.1"/>
    </source>
</evidence>
<proteinExistence type="predicted"/>
<dbReference type="Gene3D" id="1.10.10.10">
    <property type="entry name" value="Winged helix-like DNA-binding domain superfamily/Winged helix DNA-binding domain"/>
    <property type="match status" value="1"/>
</dbReference>